<accession>A0A4R5VXD7</accession>
<sequence length="402" mass="46192">MATAIKKQVVEQLYFGVRVTLHYGCINEEDFGYALWPGDEAWDSMGKVGRAEYVLSEMNKWLAGNGYRFKSLVLVSEDADDIVATDLVYADAATMREHFVDTLNGLGYESYEDEAETEGEVPEQLYFAVEVEYDGEWGKAGKDVGYVKWIGSDAWCELECNQRADYIRDEIMTFFSCNNWLVKTIMLRGNSGCENYRHVVTDWLNLDDEQMFNHYVGTLENIGCIDIVADLITEADSKVDDEQYVFAPEEVLPGLELTFRIFETHTYGSNNAHDWDTYIAYIDLVSNDHWNGLTPAQRKEWMVENAKLVEPAECDFKFSHFVVDSAGDEQYLYSFSSENVPKTVFEYTAEELIASTHIAPVWEFDAFHEGYETHAEWLVVYYPELVATEDEVESEMVQHEPQ</sequence>
<dbReference type="Proteomes" id="UP000294829">
    <property type="component" value="Unassembled WGS sequence"/>
</dbReference>
<comment type="caution">
    <text evidence="1">The sequence shown here is derived from an EMBL/GenBank/DDBJ whole genome shotgun (WGS) entry which is preliminary data.</text>
</comment>
<protein>
    <submittedName>
        <fullName evidence="1">Uncharacterized protein</fullName>
    </submittedName>
</protein>
<proteinExistence type="predicted"/>
<dbReference type="EMBL" id="SMYL01000009">
    <property type="protein sequence ID" value="TDK63580.1"/>
    <property type="molecule type" value="Genomic_DNA"/>
</dbReference>
<evidence type="ECO:0000313" key="2">
    <source>
        <dbReference type="Proteomes" id="UP000294829"/>
    </source>
</evidence>
<name>A0A4R5VXD7_9BURK</name>
<gene>
    <name evidence="1" type="ORF">E2I14_15375</name>
</gene>
<reference evidence="1 2" key="1">
    <citation type="submission" date="2019-03" db="EMBL/GenBank/DDBJ databases">
        <title>Sapientia aquatica gen. nov., sp. nov., isolated from a crater lake.</title>
        <authorList>
            <person name="Felfoldi T."/>
            <person name="Szabo A."/>
            <person name="Toth E."/>
            <person name="Schumann P."/>
            <person name="Keki Z."/>
            <person name="Marialigeti K."/>
            <person name="Mathe I."/>
        </authorList>
    </citation>
    <scope>NUCLEOTIDE SEQUENCE [LARGE SCALE GENOMIC DNA]</scope>
    <source>
        <strain evidence="1 2">SA-152</strain>
    </source>
</reference>
<dbReference type="RefSeq" id="WP_133330115.1">
    <property type="nucleotide sequence ID" value="NZ_SMYL01000009.1"/>
</dbReference>
<keyword evidence="2" id="KW-1185">Reference proteome</keyword>
<dbReference type="AlphaFoldDB" id="A0A4R5VXD7"/>
<evidence type="ECO:0000313" key="1">
    <source>
        <dbReference type="EMBL" id="TDK63580.1"/>
    </source>
</evidence>
<organism evidence="1 2">
    <name type="scientific">Sapientia aquatica</name>
    <dbReference type="NCBI Taxonomy" id="1549640"/>
    <lineage>
        <taxon>Bacteria</taxon>
        <taxon>Pseudomonadati</taxon>
        <taxon>Pseudomonadota</taxon>
        <taxon>Betaproteobacteria</taxon>
        <taxon>Burkholderiales</taxon>
        <taxon>Oxalobacteraceae</taxon>
        <taxon>Sapientia</taxon>
    </lineage>
</organism>